<name>A0ABP4T556_9ACTN</name>
<keyword evidence="1" id="KW-0812">Transmembrane</keyword>
<comment type="caution">
    <text evidence="2">The sequence shown here is derived from an EMBL/GenBank/DDBJ whole genome shotgun (WGS) entry which is preliminary data.</text>
</comment>
<evidence type="ECO:0000313" key="3">
    <source>
        <dbReference type="Proteomes" id="UP001500280"/>
    </source>
</evidence>
<accession>A0ABP4T556</accession>
<keyword evidence="3" id="KW-1185">Reference proteome</keyword>
<protein>
    <recommendedName>
        <fullName evidence="4">DUF2892 domain-containing protein</fullName>
    </recommendedName>
</protein>
<organism evidence="2 3">
    <name type="scientific">Kribbella yunnanensis</name>
    <dbReference type="NCBI Taxonomy" id="190194"/>
    <lineage>
        <taxon>Bacteria</taxon>
        <taxon>Bacillati</taxon>
        <taxon>Actinomycetota</taxon>
        <taxon>Actinomycetes</taxon>
        <taxon>Propionibacteriales</taxon>
        <taxon>Kribbellaceae</taxon>
        <taxon>Kribbella</taxon>
    </lineage>
</organism>
<dbReference type="Proteomes" id="UP001500280">
    <property type="component" value="Unassembled WGS sequence"/>
</dbReference>
<keyword evidence="1" id="KW-0472">Membrane</keyword>
<keyword evidence="1" id="KW-1133">Transmembrane helix</keyword>
<sequence length="79" mass="8337">MPAPVRVRDAVLMTRRTLQLIGTALAGAALATALLIGLHRPGARLWTTAASFALTVAAQLRCGDAPVTPTEFDGLLDRR</sequence>
<evidence type="ECO:0008006" key="4">
    <source>
        <dbReference type="Google" id="ProtNLM"/>
    </source>
</evidence>
<feature type="transmembrane region" description="Helical" evidence="1">
    <location>
        <begin position="20"/>
        <end position="38"/>
    </location>
</feature>
<reference evidence="3" key="1">
    <citation type="journal article" date="2019" name="Int. J. Syst. Evol. Microbiol.">
        <title>The Global Catalogue of Microorganisms (GCM) 10K type strain sequencing project: providing services to taxonomists for standard genome sequencing and annotation.</title>
        <authorList>
            <consortium name="The Broad Institute Genomics Platform"/>
            <consortium name="The Broad Institute Genome Sequencing Center for Infectious Disease"/>
            <person name="Wu L."/>
            <person name="Ma J."/>
        </authorList>
    </citation>
    <scope>NUCLEOTIDE SEQUENCE [LARGE SCALE GENOMIC DNA]</scope>
    <source>
        <strain evidence="3">JCM 14307</strain>
    </source>
</reference>
<gene>
    <name evidence="2" type="ORF">GCM10009745_28150</name>
</gene>
<proteinExistence type="predicted"/>
<dbReference type="EMBL" id="BAAANF010000009">
    <property type="protein sequence ID" value="GAA1682237.1"/>
    <property type="molecule type" value="Genomic_DNA"/>
</dbReference>
<evidence type="ECO:0000313" key="2">
    <source>
        <dbReference type="EMBL" id="GAA1682237.1"/>
    </source>
</evidence>
<evidence type="ECO:0000256" key="1">
    <source>
        <dbReference type="SAM" id="Phobius"/>
    </source>
</evidence>